<keyword evidence="2" id="KW-1133">Transmembrane helix</keyword>
<dbReference type="PANTHER" id="PTHR34188">
    <property type="entry name" value="OS01G0299500 PROTEIN"/>
    <property type="match status" value="1"/>
</dbReference>
<dbReference type="FunCoup" id="A0A7N2LVC7">
    <property type="interactions" value="25"/>
</dbReference>
<evidence type="ECO:0000313" key="3">
    <source>
        <dbReference type="EnsemblPlants" id="QL06p012814:mrna"/>
    </source>
</evidence>
<dbReference type="Gramene" id="QL06p012814:mrna">
    <property type="protein sequence ID" value="QL06p012814:mrna"/>
    <property type="gene ID" value="QL06p012814"/>
</dbReference>
<dbReference type="AlphaFoldDB" id="A0A7N2LVC7"/>
<dbReference type="InParanoid" id="A0A7N2LVC7"/>
<evidence type="ECO:0000256" key="2">
    <source>
        <dbReference type="SAM" id="Phobius"/>
    </source>
</evidence>
<evidence type="ECO:0000256" key="1">
    <source>
        <dbReference type="SAM" id="MobiDB-lite"/>
    </source>
</evidence>
<evidence type="ECO:0008006" key="5">
    <source>
        <dbReference type="Google" id="ProtNLM"/>
    </source>
</evidence>
<reference evidence="3" key="2">
    <citation type="submission" date="2021-01" db="UniProtKB">
        <authorList>
            <consortium name="EnsemblPlants"/>
        </authorList>
    </citation>
    <scope>IDENTIFICATION</scope>
</reference>
<feature type="transmembrane region" description="Helical" evidence="2">
    <location>
        <begin position="276"/>
        <end position="298"/>
    </location>
</feature>
<feature type="transmembrane region" description="Helical" evidence="2">
    <location>
        <begin position="167"/>
        <end position="185"/>
    </location>
</feature>
<reference evidence="3 4" key="1">
    <citation type="journal article" date="2016" name="G3 (Bethesda)">
        <title>First Draft Assembly and Annotation of the Genome of a California Endemic Oak Quercus lobata Nee (Fagaceae).</title>
        <authorList>
            <person name="Sork V.L."/>
            <person name="Fitz-Gibbon S.T."/>
            <person name="Puiu D."/>
            <person name="Crepeau M."/>
            <person name="Gugger P.F."/>
            <person name="Sherman R."/>
            <person name="Stevens K."/>
            <person name="Langley C.H."/>
            <person name="Pellegrini M."/>
            <person name="Salzberg S.L."/>
        </authorList>
    </citation>
    <scope>NUCLEOTIDE SEQUENCE [LARGE SCALE GENOMIC DNA]</scope>
    <source>
        <strain evidence="3 4">cv. SW786</strain>
    </source>
</reference>
<feature type="compositionally biased region" description="Basic and acidic residues" evidence="1">
    <location>
        <begin position="89"/>
        <end position="100"/>
    </location>
</feature>
<evidence type="ECO:0000313" key="4">
    <source>
        <dbReference type="Proteomes" id="UP000594261"/>
    </source>
</evidence>
<protein>
    <recommendedName>
        <fullName evidence="5">Transmembrane protein</fullName>
    </recommendedName>
</protein>
<dbReference type="PANTHER" id="PTHR34188:SF20">
    <property type="entry name" value="PROTEIN, PUTATIVE-RELATED"/>
    <property type="match status" value="1"/>
</dbReference>
<accession>A0A7N2LVC7</accession>
<feature type="compositionally biased region" description="Basic residues" evidence="1">
    <location>
        <begin position="101"/>
        <end position="113"/>
    </location>
</feature>
<dbReference type="OMA" id="LSEIAMW"/>
<dbReference type="EnsemblPlants" id="QL06p012814:mrna">
    <property type="protein sequence ID" value="QL06p012814:mrna"/>
    <property type="gene ID" value="QL06p012814"/>
</dbReference>
<keyword evidence="4" id="KW-1185">Reference proteome</keyword>
<dbReference type="EMBL" id="LRBV02000006">
    <property type="status" value="NOT_ANNOTATED_CDS"/>
    <property type="molecule type" value="Genomic_DNA"/>
</dbReference>
<feature type="region of interest" description="Disordered" evidence="1">
    <location>
        <begin position="89"/>
        <end position="127"/>
    </location>
</feature>
<proteinExistence type="predicted"/>
<sequence length="317" mass="34504">MDHTIPREKDFEVDLESGVTISEENSSKVPVSGAVKQAKTLLGKICSRFVDGSINSEDTDSLCGNVLISDGVSPENVKVVNNKVLEGEQPKDYVEKTPMREKRKKTSNKKAPKPPRPPRGPSLDAADQKLIREISELAMLKRARIERMKALKKMKASKSQSSNSSGIFAMVLTVLFCLVVIFQGMSSKTSSPVSFQGSPVSARATEGGLISVQYYAFPSASEPDGPGSGSPNQVTVFCYGCALQFSRADCWIRSVGKVDKSCGMKWGISEENSKSILKIFGVALAVFLQTIFPCTFLARDLLNLKYSGNLSLILYIL</sequence>
<name>A0A7N2LVC7_QUELO</name>
<dbReference type="Proteomes" id="UP000594261">
    <property type="component" value="Chromosome 6"/>
</dbReference>
<keyword evidence="2" id="KW-0472">Membrane</keyword>
<organism evidence="3 4">
    <name type="scientific">Quercus lobata</name>
    <name type="common">Valley oak</name>
    <dbReference type="NCBI Taxonomy" id="97700"/>
    <lineage>
        <taxon>Eukaryota</taxon>
        <taxon>Viridiplantae</taxon>
        <taxon>Streptophyta</taxon>
        <taxon>Embryophyta</taxon>
        <taxon>Tracheophyta</taxon>
        <taxon>Spermatophyta</taxon>
        <taxon>Magnoliopsida</taxon>
        <taxon>eudicotyledons</taxon>
        <taxon>Gunneridae</taxon>
        <taxon>Pentapetalae</taxon>
        <taxon>rosids</taxon>
        <taxon>fabids</taxon>
        <taxon>Fagales</taxon>
        <taxon>Fagaceae</taxon>
        <taxon>Quercus</taxon>
    </lineage>
</organism>
<keyword evidence="2" id="KW-0812">Transmembrane</keyword>